<protein>
    <recommendedName>
        <fullName evidence="7">Cysteine-rich motor neuron 1 protein</fullName>
    </recommendedName>
</protein>
<dbReference type="PROSITE" id="PS01208">
    <property type="entry name" value="VWFC_1"/>
    <property type="match status" value="4"/>
</dbReference>
<evidence type="ECO:0000313" key="5">
    <source>
        <dbReference type="EMBL" id="KAK6619056.1"/>
    </source>
</evidence>
<sequence>MSQAVRKALPDQVDREEAQEYDEEEVEKNDKKWLPLSFLLLVNSFSFPNSTFVILVLVRKPVEKCRTWKTHLIRWSCRQLIDVTDGSSGNCSNGNCDDSDDEDKCPPDSSLDPADGICRCMLRHCFRPICRPPLQSVLRRNGKKEPGDCCDVYECVSPQVQIPSTAFADQRRPTGNRNRKRVSITKFKVKERLSDGFNGGRFDESRDDPICAIPPGLVAWICYGLASYAGVPSISETKPKTHVYKNCSDVICPDEVEKCPEDSYRLPAYKSPEDCCLTPQNCKCLPRECKQRVCPPGQHPKIVRPGNGRPGTCCPLYDCISDKKLNDSCLVNNSHHMENGTTWQKDPCTICSCLNGYLFCKASTSGNCTENPAGCMSSSAILHQNGETWEEDPCTQCTCESGEKKCVAFMCVVPCSNPVHVPGECCPICNESSVVILPPECPDLNNCSLRCLHGFVRDKSDCYKCECEAEPCLLECLHGFAHDSTGHLLCQCAEPEPTSALTTTTTTNFDCPSAAECRKFCSYGPLYSKEGCEKCKCRTNLCKPLTDCKKICSNGFAVNEKGCPICTCQGRFSDETTMVPSDRNHASNCFGNDGFIRDDGETWHDGCRQCLCHGGVEMCNLVVCPRLNCVNPIFNSSTDCCAICPDDLKSGNAPVKTLLCHSLDGSYKKEGEMWSIDPCTNCICHMGQILCDTRECPPTPCQSPITDSEHCCPYCPQDSSIVESEGKYCDLLHSHGSVWKKSSCESCKCVDGETICYTQECDLDNCPHPVLQKNQCCSICLGKSTVESNLTVQGRAANPTSMHAPPVTQTSTGKGEMSQRSCRVGDSIFHDSDRWMEDECTVCVCNDGQTMCTKQLCSSVHCDNPVMKPGRCCPMCPDRDESLGFKGNPVKTFVYNIIITILSLVVLGLLVCILIQCRRSRRYCVSCPDSESLPSFKSLSKSKFKYNSNHSEYAHEKAKLASV</sequence>
<feature type="domain" description="VWFC" evidence="3">
    <location>
        <begin position="820"/>
        <end position="877"/>
    </location>
</feature>
<dbReference type="PANTHER" id="PTHR46439">
    <property type="entry name" value="CYSTEINE-RICH MOTOR NEURON 1 PROTEIN"/>
    <property type="match status" value="1"/>
</dbReference>
<feature type="compositionally biased region" description="Basic and acidic residues" evidence="1">
    <location>
        <begin position="8"/>
        <end position="18"/>
    </location>
</feature>
<feature type="region of interest" description="Disordered" evidence="1">
    <location>
        <begin position="1"/>
        <end position="25"/>
    </location>
</feature>
<feature type="domain" description="VWFC" evidence="3">
    <location>
        <begin position="587"/>
        <end position="645"/>
    </location>
</feature>
<feature type="region of interest" description="Disordered" evidence="1">
    <location>
        <begin position="88"/>
        <end position="108"/>
    </location>
</feature>
<dbReference type="Gene3D" id="6.20.200.20">
    <property type="match status" value="4"/>
</dbReference>
<organism evidence="5 6">
    <name type="scientific">Polyplax serrata</name>
    <name type="common">Common mouse louse</name>
    <dbReference type="NCBI Taxonomy" id="468196"/>
    <lineage>
        <taxon>Eukaryota</taxon>
        <taxon>Metazoa</taxon>
        <taxon>Ecdysozoa</taxon>
        <taxon>Arthropoda</taxon>
        <taxon>Hexapoda</taxon>
        <taxon>Insecta</taxon>
        <taxon>Pterygota</taxon>
        <taxon>Neoptera</taxon>
        <taxon>Paraneoptera</taxon>
        <taxon>Psocodea</taxon>
        <taxon>Troctomorpha</taxon>
        <taxon>Phthiraptera</taxon>
        <taxon>Anoplura</taxon>
        <taxon>Polyplacidae</taxon>
        <taxon>Polyplax</taxon>
    </lineage>
</organism>
<keyword evidence="2" id="KW-0812">Transmembrane</keyword>
<dbReference type="Pfam" id="PF23334">
    <property type="entry name" value="VWC2L_2nd"/>
    <property type="match status" value="4"/>
</dbReference>
<feature type="domain" description="VWFC" evidence="3">
    <location>
        <begin position="713"/>
        <end position="781"/>
    </location>
</feature>
<reference evidence="5 6" key="1">
    <citation type="submission" date="2023-09" db="EMBL/GenBank/DDBJ databases">
        <title>Genomes of two closely related lineages of the louse Polyplax serrata with different host specificities.</title>
        <authorList>
            <person name="Martinu J."/>
            <person name="Tarabai H."/>
            <person name="Stefka J."/>
            <person name="Hypsa V."/>
        </authorList>
    </citation>
    <scope>NUCLEOTIDE SEQUENCE [LARGE SCALE GENOMIC DNA]</scope>
    <source>
        <strain evidence="5">98ZLc_SE</strain>
    </source>
</reference>
<keyword evidence="6" id="KW-1185">Reference proteome</keyword>
<dbReference type="PROSITE" id="PS50184">
    <property type="entry name" value="VWFC_2"/>
    <property type="match status" value="5"/>
</dbReference>
<gene>
    <name evidence="5" type="ORF">RUM44_003438</name>
</gene>
<feature type="domain" description="Antistasin-like" evidence="4">
    <location>
        <begin position="542"/>
        <end position="568"/>
    </location>
</feature>
<evidence type="ECO:0000259" key="4">
    <source>
        <dbReference type="PROSITE" id="PS51252"/>
    </source>
</evidence>
<dbReference type="SUPFAM" id="SSF57603">
    <property type="entry name" value="FnI-like domain"/>
    <property type="match status" value="5"/>
</dbReference>
<dbReference type="EMBL" id="JAWJWF010000049">
    <property type="protein sequence ID" value="KAK6619056.1"/>
    <property type="molecule type" value="Genomic_DNA"/>
</dbReference>
<dbReference type="InterPro" id="IPR001007">
    <property type="entry name" value="VWF_dom"/>
</dbReference>
<feature type="region of interest" description="Disordered" evidence="1">
    <location>
        <begin position="796"/>
        <end position="818"/>
    </location>
</feature>
<accession>A0ABR1AGH2</accession>
<evidence type="ECO:0000256" key="1">
    <source>
        <dbReference type="SAM" id="MobiDB-lite"/>
    </source>
</evidence>
<keyword evidence="2" id="KW-1133">Transmembrane helix</keyword>
<evidence type="ECO:0000256" key="2">
    <source>
        <dbReference type="SAM" id="Phobius"/>
    </source>
</evidence>
<feature type="domain" description="Antistasin-like" evidence="4">
    <location>
        <begin position="441"/>
        <end position="467"/>
    </location>
</feature>
<dbReference type="Proteomes" id="UP001359485">
    <property type="component" value="Unassembled WGS sequence"/>
</dbReference>
<dbReference type="Gene3D" id="2.10.70.10">
    <property type="entry name" value="Complement Module, domain 1"/>
    <property type="match status" value="1"/>
</dbReference>
<dbReference type="InterPro" id="IPR004094">
    <property type="entry name" value="Antistasin-like"/>
</dbReference>
<feature type="domain" description="VWFC" evidence="3">
    <location>
        <begin position="658"/>
        <end position="716"/>
    </location>
</feature>
<evidence type="ECO:0000313" key="6">
    <source>
        <dbReference type="Proteomes" id="UP001359485"/>
    </source>
</evidence>
<dbReference type="PANTHER" id="PTHR46439:SF1">
    <property type="entry name" value="CYSTEINE-RICH MOTOR NEURON 1 PROTEIN"/>
    <property type="match status" value="1"/>
</dbReference>
<dbReference type="InterPro" id="IPR052624">
    <property type="entry name" value="CRIM1"/>
</dbReference>
<evidence type="ECO:0000259" key="3">
    <source>
        <dbReference type="PROSITE" id="PS50184"/>
    </source>
</evidence>
<feature type="compositionally biased region" description="Polar residues" evidence="1">
    <location>
        <begin position="807"/>
        <end position="818"/>
    </location>
</feature>
<dbReference type="PROSITE" id="PS51252">
    <property type="entry name" value="ANTISTASIN"/>
    <property type="match status" value="2"/>
</dbReference>
<keyword evidence="2" id="KW-0472">Membrane</keyword>
<name>A0ABR1AGH2_POLSC</name>
<proteinExistence type="predicted"/>
<comment type="caution">
    <text evidence="5">The sequence shown here is derived from an EMBL/GenBank/DDBJ whole genome shotgun (WGS) entry which is preliminary data.</text>
</comment>
<evidence type="ECO:0008006" key="7">
    <source>
        <dbReference type="Google" id="ProtNLM"/>
    </source>
</evidence>
<feature type="domain" description="VWFC" evidence="3">
    <location>
        <begin position="373"/>
        <end position="430"/>
    </location>
</feature>
<dbReference type="Pfam" id="PF02822">
    <property type="entry name" value="Antistasin"/>
    <property type="match status" value="2"/>
</dbReference>
<dbReference type="SMART" id="SM00214">
    <property type="entry name" value="VWC"/>
    <property type="match status" value="5"/>
</dbReference>
<dbReference type="Gene3D" id="2.10.22.10">
    <property type="entry name" value="Antistasin, domain 1"/>
    <property type="match status" value="1"/>
</dbReference>
<feature type="transmembrane region" description="Helical" evidence="2">
    <location>
        <begin position="893"/>
        <end position="915"/>
    </location>
</feature>